<name>A0ABT7UWT1_9LACO</name>
<protein>
    <submittedName>
        <fullName evidence="6">LysM peptidoglycan-binding domain-containing protein</fullName>
    </submittedName>
</protein>
<evidence type="ECO:0000313" key="7">
    <source>
        <dbReference type="Proteomes" id="UP001529343"/>
    </source>
</evidence>
<feature type="domain" description="LysM" evidence="5">
    <location>
        <begin position="336"/>
        <end position="380"/>
    </location>
</feature>
<evidence type="ECO:0000256" key="4">
    <source>
        <dbReference type="SAM" id="SignalP"/>
    </source>
</evidence>
<dbReference type="SUPFAM" id="SSF51445">
    <property type="entry name" value="(Trans)glycosidases"/>
    <property type="match status" value="1"/>
</dbReference>
<keyword evidence="2" id="KW-0378">Hydrolase</keyword>
<dbReference type="SUPFAM" id="SSF54106">
    <property type="entry name" value="LysM domain"/>
    <property type="match status" value="3"/>
</dbReference>
<dbReference type="RefSeq" id="WP_289585870.1">
    <property type="nucleotide sequence ID" value="NZ_JAUDDW010000007.1"/>
</dbReference>
<comment type="caution">
    <text evidence="6">The sequence shown here is derived from an EMBL/GenBank/DDBJ whole genome shotgun (WGS) entry which is preliminary data.</text>
</comment>
<dbReference type="InterPro" id="IPR018077">
    <property type="entry name" value="Glyco_hydro_fam25_subgr"/>
</dbReference>
<dbReference type="SMART" id="SM00641">
    <property type="entry name" value="Glyco_25"/>
    <property type="match status" value="1"/>
</dbReference>
<proteinExistence type="inferred from homology"/>
<dbReference type="PROSITE" id="PS51904">
    <property type="entry name" value="GLYCOSYL_HYDROL_F25_2"/>
    <property type="match status" value="1"/>
</dbReference>
<dbReference type="PANTHER" id="PTHR33734">
    <property type="entry name" value="LYSM DOMAIN-CONTAINING GPI-ANCHORED PROTEIN 2"/>
    <property type="match status" value="1"/>
</dbReference>
<dbReference type="PANTHER" id="PTHR33734:SF22">
    <property type="entry name" value="MEMBRANE-BOUND LYTIC MUREIN TRANSGLYCOSYLASE D"/>
    <property type="match status" value="1"/>
</dbReference>
<evidence type="ECO:0000259" key="5">
    <source>
        <dbReference type="PROSITE" id="PS51782"/>
    </source>
</evidence>
<dbReference type="Pfam" id="PF01476">
    <property type="entry name" value="LysM"/>
    <property type="match status" value="3"/>
</dbReference>
<feature type="domain" description="LysM" evidence="5">
    <location>
        <begin position="264"/>
        <end position="308"/>
    </location>
</feature>
<organism evidence="6 7">
    <name type="scientific">Limosilactobacillus pontis</name>
    <dbReference type="NCBI Taxonomy" id="35787"/>
    <lineage>
        <taxon>Bacteria</taxon>
        <taxon>Bacillati</taxon>
        <taxon>Bacillota</taxon>
        <taxon>Bacilli</taxon>
        <taxon>Lactobacillales</taxon>
        <taxon>Lactobacillaceae</taxon>
        <taxon>Limosilactobacillus</taxon>
    </lineage>
</organism>
<dbReference type="InterPro" id="IPR036779">
    <property type="entry name" value="LysM_dom_sf"/>
</dbReference>
<evidence type="ECO:0000256" key="2">
    <source>
        <dbReference type="ARBA" id="ARBA00022801"/>
    </source>
</evidence>
<reference evidence="7" key="1">
    <citation type="submission" date="2023-06" db="EMBL/GenBank/DDBJ databases">
        <title>Identification and characterization of horizontal gene transfer across gut microbiota members of farm animals based on homology search.</title>
        <authorList>
            <person name="Zeman M."/>
            <person name="Kubasova T."/>
            <person name="Jahodarova E."/>
            <person name="Nykrynova M."/>
            <person name="Rychlik I."/>
        </authorList>
    </citation>
    <scope>NUCLEOTIDE SEQUENCE [LARGE SCALE GENOMIC DNA]</scope>
    <source>
        <strain evidence="7">161_Gplus</strain>
    </source>
</reference>
<dbReference type="CDD" id="cd00118">
    <property type="entry name" value="LysM"/>
    <property type="match status" value="3"/>
</dbReference>
<feature type="signal peptide" evidence="4">
    <location>
        <begin position="1"/>
        <end position="29"/>
    </location>
</feature>
<dbReference type="Proteomes" id="UP001529343">
    <property type="component" value="Unassembled WGS sequence"/>
</dbReference>
<keyword evidence="4" id="KW-0732">Signal</keyword>
<dbReference type="InterPro" id="IPR018392">
    <property type="entry name" value="LysM"/>
</dbReference>
<dbReference type="InterPro" id="IPR017853">
    <property type="entry name" value="GH"/>
</dbReference>
<dbReference type="InterPro" id="IPR002053">
    <property type="entry name" value="Glyco_hydro_25"/>
</dbReference>
<keyword evidence="3" id="KW-0326">Glycosidase</keyword>
<sequence>MLKKFLKRVALTVATIALVAPIFAGVASADSRSYGYDQSKYQGAYTYKPYARDQFSISQIGGYANGYFYDQWTYPTQISSGISQGMRMHTYIWYQVGGNAQLGKQVVDHFLPKVQTPKGSIIALDYEDGASWDKNANTEAVLAGMREIKAAGYTPMYYSYKPYSLQHVDYNRIIAEFPDSGWIAAYPDYNVRSEPYWGVFPSLPGIGIYQFTSTYKAGGLDGNISLAPNGHDITMNGYRNGNPQKPKTETPAVKQGQQIHRDTHVYTVKSGDSWWAIANRYGMEMNVLAQLNGKTINSVIYPGQQLRVADKGAGQSVTNKVTQTPAQPKPAQPSAQYCTVRYGDSFWSIANRYGMNMYTLAANNGLSINSVIYPGQRLRVSGGAQASASRVHYVKYGETLSGIAAQMGTSVSHLQSVNGIRNANYIWVGQRIAA</sequence>
<evidence type="ECO:0000256" key="3">
    <source>
        <dbReference type="ARBA" id="ARBA00023295"/>
    </source>
</evidence>
<comment type="similarity">
    <text evidence="1">Belongs to the glycosyl hydrolase 25 family.</text>
</comment>
<keyword evidence="7" id="KW-1185">Reference proteome</keyword>
<accession>A0ABT7UWT1</accession>
<feature type="chain" id="PRO_5046665705" evidence="4">
    <location>
        <begin position="30"/>
        <end position="434"/>
    </location>
</feature>
<dbReference type="Pfam" id="PF01183">
    <property type="entry name" value="Glyco_hydro_25"/>
    <property type="match status" value="1"/>
</dbReference>
<dbReference type="PROSITE" id="PS51782">
    <property type="entry name" value="LYSM"/>
    <property type="match status" value="3"/>
</dbReference>
<evidence type="ECO:0000256" key="1">
    <source>
        <dbReference type="ARBA" id="ARBA00010646"/>
    </source>
</evidence>
<dbReference type="Gene3D" id="3.10.350.10">
    <property type="entry name" value="LysM domain"/>
    <property type="match status" value="3"/>
</dbReference>
<dbReference type="EMBL" id="JAUDDW010000007">
    <property type="protein sequence ID" value="MDM8266163.1"/>
    <property type="molecule type" value="Genomic_DNA"/>
</dbReference>
<evidence type="ECO:0000313" key="6">
    <source>
        <dbReference type="EMBL" id="MDM8266163.1"/>
    </source>
</evidence>
<gene>
    <name evidence="6" type="ORF">QUW44_03115</name>
</gene>
<dbReference type="Gene3D" id="3.20.20.80">
    <property type="entry name" value="Glycosidases"/>
    <property type="match status" value="1"/>
</dbReference>
<dbReference type="SMART" id="SM00257">
    <property type="entry name" value="LysM"/>
    <property type="match status" value="3"/>
</dbReference>
<feature type="domain" description="LysM" evidence="5">
    <location>
        <begin position="390"/>
        <end position="434"/>
    </location>
</feature>